<protein>
    <submittedName>
        <fullName evidence="5">3-keto-5-aminohexanoate cleavage protein</fullName>
    </submittedName>
</protein>
<keyword evidence="4" id="KW-0862">Zinc</keyword>
<evidence type="ECO:0000256" key="4">
    <source>
        <dbReference type="ARBA" id="ARBA00022833"/>
    </source>
</evidence>
<gene>
    <name evidence="5" type="ORF">Val02_55080</name>
</gene>
<dbReference type="PANTHER" id="PTHR37418:SF2">
    <property type="entry name" value="3-KETO-5-AMINOHEXANOATE CLEAVAGE ENZYME"/>
    <property type="match status" value="1"/>
</dbReference>
<dbReference type="Gene3D" id="3.20.20.70">
    <property type="entry name" value="Aldolase class I"/>
    <property type="match status" value="1"/>
</dbReference>
<organism evidence="5 6">
    <name type="scientific">Virgisporangium aliadipatigenens</name>
    <dbReference type="NCBI Taxonomy" id="741659"/>
    <lineage>
        <taxon>Bacteria</taxon>
        <taxon>Bacillati</taxon>
        <taxon>Actinomycetota</taxon>
        <taxon>Actinomycetes</taxon>
        <taxon>Micromonosporales</taxon>
        <taxon>Micromonosporaceae</taxon>
        <taxon>Virgisporangium</taxon>
    </lineage>
</organism>
<accession>A0A8J3YQJ6</accession>
<evidence type="ECO:0000256" key="1">
    <source>
        <dbReference type="ARBA" id="ARBA00001947"/>
    </source>
</evidence>
<dbReference type="EMBL" id="BOPF01000021">
    <property type="protein sequence ID" value="GIJ48622.1"/>
    <property type="molecule type" value="Genomic_DNA"/>
</dbReference>
<dbReference type="InterPro" id="IPR008567">
    <property type="entry name" value="BKACE"/>
</dbReference>
<keyword evidence="2" id="KW-0808">Transferase</keyword>
<dbReference type="GO" id="GO:0046872">
    <property type="term" value="F:metal ion binding"/>
    <property type="evidence" value="ECO:0007669"/>
    <property type="project" value="UniProtKB-KW"/>
</dbReference>
<comment type="caution">
    <text evidence="5">The sequence shown here is derived from an EMBL/GenBank/DDBJ whole genome shotgun (WGS) entry which is preliminary data.</text>
</comment>
<evidence type="ECO:0000313" key="5">
    <source>
        <dbReference type="EMBL" id="GIJ48622.1"/>
    </source>
</evidence>
<evidence type="ECO:0000313" key="6">
    <source>
        <dbReference type="Proteomes" id="UP000619260"/>
    </source>
</evidence>
<dbReference type="GO" id="GO:0043720">
    <property type="term" value="F:3-keto-5-aminohexanoate cleavage activity"/>
    <property type="evidence" value="ECO:0007669"/>
    <property type="project" value="InterPro"/>
</dbReference>
<keyword evidence="6" id="KW-1185">Reference proteome</keyword>
<sequence length="275" mass="28707">MSTLITVAPTGAEVDKAAVPALPVTLDELVATAKECESVGAAVIHVHIRDDAAKPTLDQGRLRATVQALRQETGLIVQLSTGGAVTDPEDARLAVLDAAPDMASCTMGTVNFGDDVFLNRWEFIVELHTRMRDRGIVPEYEIFDVGHLASLARLLDKHGLPAGGHVHVDFVMGVPGGMPGTTETLVAARQAMRDLPAGTTFAATGIGRSTLPVLLSTLAAGGHVRVGMEDTVTYAKGQPVESNAQLVARAAGLARLAQRPPMSVADARTLLGIAA</sequence>
<keyword evidence="3" id="KW-0479">Metal-binding</keyword>
<dbReference type="PANTHER" id="PTHR37418">
    <property type="entry name" value="3-KETO-5-AMINOHEXANOATE CLEAVAGE ENZYME-RELATED"/>
    <property type="match status" value="1"/>
</dbReference>
<evidence type="ECO:0000256" key="2">
    <source>
        <dbReference type="ARBA" id="ARBA00022679"/>
    </source>
</evidence>
<dbReference type="AlphaFoldDB" id="A0A8J3YQJ6"/>
<dbReference type="InterPro" id="IPR013785">
    <property type="entry name" value="Aldolase_TIM"/>
</dbReference>
<reference evidence="5" key="1">
    <citation type="submission" date="2021-01" db="EMBL/GenBank/DDBJ databases">
        <title>Whole genome shotgun sequence of Virgisporangium aliadipatigenens NBRC 105644.</title>
        <authorList>
            <person name="Komaki H."/>
            <person name="Tamura T."/>
        </authorList>
    </citation>
    <scope>NUCLEOTIDE SEQUENCE</scope>
    <source>
        <strain evidence="5">NBRC 105644</strain>
    </source>
</reference>
<name>A0A8J3YQJ6_9ACTN</name>
<dbReference type="Proteomes" id="UP000619260">
    <property type="component" value="Unassembled WGS sequence"/>
</dbReference>
<comment type="cofactor">
    <cofactor evidence="1">
        <name>Zn(2+)</name>
        <dbReference type="ChEBI" id="CHEBI:29105"/>
    </cofactor>
</comment>
<dbReference type="RefSeq" id="WP_239153364.1">
    <property type="nucleotide sequence ID" value="NZ_BOPF01000021.1"/>
</dbReference>
<dbReference type="Pfam" id="PF05853">
    <property type="entry name" value="BKACE"/>
    <property type="match status" value="1"/>
</dbReference>
<proteinExistence type="predicted"/>
<evidence type="ECO:0000256" key="3">
    <source>
        <dbReference type="ARBA" id="ARBA00022723"/>
    </source>
</evidence>